<dbReference type="InterPro" id="IPR022761">
    <property type="entry name" value="Fumarate_lyase_N"/>
</dbReference>
<dbReference type="PROSITE" id="PS00163">
    <property type="entry name" value="FUMARATE_LYASES"/>
    <property type="match status" value="1"/>
</dbReference>
<accession>A0A7W8V6J0</accession>
<dbReference type="PRINTS" id="PR00145">
    <property type="entry name" value="ARGSUCLYASE"/>
</dbReference>
<dbReference type="EC" id="4.2.1.2" evidence="3"/>
<evidence type="ECO:0000256" key="1">
    <source>
        <dbReference type="ARBA" id="ARBA00009084"/>
    </source>
</evidence>
<evidence type="ECO:0000259" key="4">
    <source>
        <dbReference type="Pfam" id="PF00206"/>
    </source>
</evidence>
<evidence type="ECO:0000313" key="7">
    <source>
        <dbReference type="Proteomes" id="UP000592780"/>
    </source>
</evidence>
<reference evidence="6 7" key="1">
    <citation type="submission" date="2020-08" db="EMBL/GenBank/DDBJ databases">
        <title>Genomic Encyclopedia of Type Strains, Phase IV (KMG-V): Genome sequencing to study the core and pangenomes of soil and plant-associated prokaryotes.</title>
        <authorList>
            <person name="Whitman W."/>
        </authorList>
    </citation>
    <scope>NUCLEOTIDE SEQUENCE [LARGE SCALE GENOMIC DNA]</scope>
    <source>
        <strain evidence="6 7">JPY158</strain>
    </source>
</reference>
<feature type="binding site" evidence="3">
    <location>
        <position position="188"/>
    </location>
    <ligand>
        <name>substrate</name>
    </ligand>
</feature>
<dbReference type="CDD" id="cd01362">
    <property type="entry name" value="Fumarase_classII"/>
    <property type="match status" value="1"/>
</dbReference>
<dbReference type="RefSeq" id="WP_184130287.1">
    <property type="nucleotide sequence ID" value="NZ_JACHDD010000005.1"/>
</dbReference>
<comment type="miscellaneous">
    <text evidence="3">There are 2 substrate-binding sites: the catalytic A site, and the non-catalytic B site that may play a role in the transfer of substrate or product between the active site and the solvent. Alternatively, the B site may bind allosteric effectors.</text>
</comment>
<keyword evidence="7" id="KW-1185">Reference proteome</keyword>
<feature type="site" description="Important for catalytic activity" evidence="3">
    <location>
        <position position="332"/>
    </location>
</feature>
<feature type="domain" description="Fumarate lyase N-terminal" evidence="4">
    <location>
        <begin position="13"/>
        <end position="343"/>
    </location>
</feature>
<feature type="binding site" evidence="3">
    <location>
        <begin position="140"/>
        <end position="142"/>
    </location>
    <ligand>
        <name>substrate</name>
    </ligand>
</feature>
<dbReference type="Pfam" id="PF10415">
    <property type="entry name" value="FumaraseC_C"/>
    <property type="match status" value="1"/>
</dbReference>
<dbReference type="InterPro" id="IPR018951">
    <property type="entry name" value="Fumarase_C_C"/>
</dbReference>
<dbReference type="GO" id="GO:0006108">
    <property type="term" value="P:malate metabolic process"/>
    <property type="evidence" value="ECO:0007669"/>
    <property type="project" value="TreeGrafter"/>
</dbReference>
<comment type="catalytic activity">
    <reaction evidence="3">
        <text>(S)-malate = fumarate + H2O</text>
        <dbReference type="Rhea" id="RHEA:12460"/>
        <dbReference type="ChEBI" id="CHEBI:15377"/>
        <dbReference type="ChEBI" id="CHEBI:15589"/>
        <dbReference type="ChEBI" id="CHEBI:29806"/>
        <dbReference type="EC" id="4.2.1.2"/>
    </reaction>
</comment>
<dbReference type="UniPathway" id="UPA00223">
    <property type="reaction ID" value="UER01007"/>
</dbReference>
<dbReference type="GO" id="GO:0006106">
    <property type="term" value="P:fumarate metabolic process"/>
    <property type="evidence" value="ECO:0007669"/>
    <property type="project" value="InterPro"/>
</dbReference>
<dbReference type="GO" id="GO:0005737">
    <property type="term" value="C:cytoplasm"/>
    <property type="evidence" value="ECO:0007669"/>
    <property type="project" value="UniProtKB-SubCell"/>
</dbReference>
<keyword evidence="3" id="KW-0963">Cytoplasm</keyword>
<dbReference type="Gene3D" id="1.10.275.10">
    <property type="entry name" value="Fumarase/aspartase (N-terminal domain)"/>
    <property type="match status" value="1"/>
</dbReference>
<feature type="binding site" description="in site B" evidence="3">
    <location>
        <begin position="130"/>
        <end position="133"/>
    </location>
    <ligand>
        <name>substrate</name>
    </ligand>
</feature>
<dbReference type="NCBIfam" id="TIGR00979">
    <property type="entry name" value="fumC_II"/>
    <property type="match status" value="1"/>
</dbReference>
<organism evidence="6 7">
    <name type="scientific">Paraburkholderia atlantica</name>
    <dbReference type="NCBI Taxonomy" id="2654982"/>
    <lineage>
        <taxon>Bacteria</taxon>
        <taxon>Pseudomonadati</taxon>
        <taxon>Pseudomonadota</taxon>
        <taxon>Betaproteobacteria</taxon>
        <taxon>Burkholderiales</taxon>
        <taxon>Burkholderiaceae</taxon>
        <taxon>Paraburkholderia</taxon>
    </lineage>
</organism>
<dbReference type="GO" id="GO:0004333">
    <property type="term" value="F:fumarate hydratase activity"/>
    <property type="evidence" value="ECO:0007669"/>
    <property type="project" value="UniProtKB-UniRule"/>
</dbReference>
<dbReference type="FunFam" id="1.10.40.30:FF:000002">
    <property type="entry name" value="Fumarate hydratase class II"/>
    <property type="match status" value="1"/>
</dbReference>
<feature type="domain" description="Fumarase C C-terminal" evidence="5">
    <location>
        <begin position="409"/>
        <end position="461"/>
    </location>
</feature>
<comment type="pathway">
    <text evidence="3">Carbohydrate metabolism; tricarboxylic acid cycle; (S)-malate from fumarate: step 1/1.</text>
</comment>
<evidence type="ECO:0000256" key="2">
    <source>
        <dbReference type="ARBA" id="ARBA00023239"/>
    </source>
</evidence>
<dbReference type="GO" id="GO:0006099">
    <property type="term" value="P:tricarboxylic acid cycle"/>
    <property type="evidence" value="ECO:0007669"/>
    <property type="project" value="UniProtKB-UniRule"/>
</dbReference>
<dbReference type="Gene3D" id="1.10.40.30">
    <property type="entry name" value="Fumarase/aspartase (C-terminal domain)"/>
    <property type="match status" value="1"/>
</dbReference>
<proteinExistence type="inferred from homology"/>
<comment type="subcellular location">
    <subcellularLocation>
        <location evidence="3">Cytoplasm</location>
    </subcellularLocation>
</comment>
<dbReference type="InterPro" id="IPR005677">
    <property type="entry name" value="Fum_hydII"/>
</dbReference>
<keyword evidence="2 3" id="KW-0456">Lyase</keyword>
<evidence type="ECO:0000259" key="5">
    <source>
        <dbReference type="Pfam" id="PF10415"/>
    </source>
</evidence>
<feature type="binding site" evidence="3">
    <location>
        <begin position="325"/>
        <end position="327"/>
    </location>
    <ligand>
        <name>substrate</name>
    </ligand>
</feature>
<dbReference type="Proteomes" id="UP000592780">
    <property type="component" value="Unassembled WGS sequence"/>
</dbReference>
<dbReference type="InterPro" id="IPR008948">
    <property type="entry name" value="L-Aspartase-like"/>
</dbReference>
<feature type="binding site" evidence="3">
    <location>
        <position position="320"/>
    </location>
    <ligand>
        <name>substrate</name>
    </ligand>
</feature>
<protein>
    <recommendedName>
        <fullName evidence="3">Fumarate hydratase class II</fullName>
        <shortName evidence="3">Fumarase C</shortName>
        <ecNumber evidence="3">4.2.1.2</ecNumber>
    </recommendedName>
    <alternativeName>
        <fullName evidence="3">Aerobic fumarase</fullName>
    </alternativeName>
    <alternativeName>
        <fullName evidence="3">Iron-independent fumarase</fullName>
    </alternativeName>
</protein>
<comment type="function">
    <text evidence="3">Involved in the TCA cycle. Catalyzes the stereospecific interconversion of fumarate to L-malate.</text>
</comment>
<gene>
    <name evidence="3" type="primary">fumC</name>
    <name evidence="6" type="ORF">HDG40_003056</name>
</gene>
<dbReference type="FunFam" id="1.10.275.10:FF:000001">
    <property type="entry name" value="Fumarate hydratase, mitochondrial"/>
    <property type="match status" value="1"/>
</dbReference>
<evidence type="ECO:0000313" key="6">
    <source>
        <dbReference type="EMBL" id="MBB5424902.1"/>
    </source>
</evidence>
<dbReference type="HAMAP" id="MF_00743">
    <property type="entry name" value="FumaraseC"/>
    <property type="match status" value="1"/>
</dbReference>
<dbReference type="NCBIfam" id="NF008909">
    <property type="entry name" value="PRK12273.1"/>
    <property type="match status" value="1"/>
</dbReference>
<dbReference type="PANTHER" id="PTHR11444:SF1">
    <property type="entry name" value="FUMARATE HYDRATASE, MITOCHONDRIAL"/>
    <property type="match status" value="1"/>
</dbReference>
<dbReference type="InterPro" id="IPR020557">
    <property type="entry name" value="Fumarate_lyase_CS"/>
</dbReference>
<comment type="subunit">
    <text evidence="3">Homotetramer.</text>
</comment>
<dbReference type="EMBL" id="JACHDD010000005">
    <property type="protein sequence ID" value="MBB5424902.1"/>
    <property type="molecule type" value="Genomic_DNA"/>
</dbReference>
<dbReference type="AlphaFoldDB" id="A0A7W8V6J0"/>
<comment type="similarity">
    <text evidence="1 3">Belongs to the class-II fumarase/aspartase family. Fumarase subfamily.</text>
</comment>
<feature type="binding site" evidence="3">
    <location>
        <begin position="99"/>
        <end position="101"/>
    </location>
    <ligand>
        <name>substrate</name>
    </ligand>
</feature>
<sequence length="465" mass="49612">MTEDVRMERDTFGEIAVPNARLWGAQTQRSLQNFKISTEKQSPELITALAVIKRAAAEVNLGLGVLDEQKARAIMQAADEIIDGKHPGEFPLAVWQTGSGTQTNMNLNEVIANRASELLGGERGEARKVHPNDDVNRGQSSNDVFPTAMHVAAADAIVKHLLPALKTLRDTLDGKAKAFTDIVKIGRTHLQDATPLTLGQEFSGYVAQLEHGIRHVESALPHLYELAQGGTAVGTGLNAHPKFADSVAAAIGKLTGLPFVSAPNKFEVMAAADALVFAHGALKTVAASLNKIANDIRWLASGPRCGLGELSIPENEPGSSIMPGKVNPTQSEALTMLCAQVFGNDVAVNIGGASGNFELNVFRPMIAHNVLQSVRLLADGAQSFNDNCAVGIEPNHERIDTLLNESLMLVTALNPHIGYDKAAQIAKKAHKEGTTLKASALALGYVTGQQFDEWVRPKDMVGRTA</sequence>
<dbReference type="InterPro" id="IPR024083">
    <property type="entry name" value="Fumarase/histidase_N"/>
</dbReference>
<comment type="caution">
    <text evidence="6">The sequence shown here is derived from an EMBL/GenBank/DDBJ whole genome shotgun (WGS) entry which is preliminary data.</text>
</comment>
<feature type="active site" description="Proton donor/acceptor" evidence="3">
    <location>
        <position position="189"/>
    </location>
</feature>
<dbReference type="PRINTS" id="PR00149">
    <property type="entry name" value="FUMRATELYASE"/>
</dbReference>
<dbReference type="Pfam" id="PF00206">
    <property type="entry name" value="Lyase_1"/>
    <property type="match status" value="1"/>
</dbReference>
<dbReference type="FunFam" id="1.20.200.10:FF:000001">
    <property type="entry name" value="Fumarate hydratase, mitochondrial"/>
    <property type="match status" value="1"/>
</dbReference>
<dbReference type="SUPFAM" id="SSF48557">
    <property type="entry name" value="L-aspartase-like"/>
    <property type="match status" value="1"/>
</dbReference>
<evidence type="ECO:0000256" key="3">
    <source>
        <dbReference type="HAMAP-Rule" id="MF_00743"/>
    </source>
</evidence>
<dbReference type="InterPro" id="IPR000362">
    <property type="entry name" value="Fumarate_lyase_fam"/>
</dbReference>
<dbReference type="PANTHER" id="PTHR11444">
    <property type="entry name" value="ASPARTATEAMMONIA/ARGININOSUCCINATE/ADENYLOSUCCINATE LYASE"/>
    <property type="match status" value="1"/>
</dbReference>
<feature type="active site" evidence="3">
    <location>
        <position position="319"/>
    </location>
</feature>
<keyword evidence="3" id="KW-0816">Tricarboxylic acid cycle</keyword>
<name>A0A7W8V6J0_PARAM</name>
<dbReference type="Gene3D" id="1.20.200.10">
    <property type="entry name" value="Fumarase/aspartase (Central domain)"/>
    <property type="match status" value="1"/>
</dbReference>